<organism evidence="7 8">
    <name type="scientific">Oopsacas minuta</name>
    <dbReference type="NCBI Taxonomy" id="111878"/>
    <lineage>
        <taxon>Eukaryota</taxon>
        <taxon>Metazoa</taxon>
        <taxon>Porifera</taxon>
        <taxon>Hexactinellida</taxon>
        <taxon>Hexasterophora</taxon>
        <taxon>Lyssacinosida</taxon>
        <taxon>Leucopsacidae</taxon>
        <taxon>Oopsacas</taxon>
    </lineage>
</organism>
<accession>A0AAV7JTA3</accession>
<dbReference type="Proteomes" id="UP001165289">
    <property type="component" value="Unassembled WGS sequence"/>
</dbReference>
<evidence type="ECO:0000256" key="2">
    <source>
        <dbReference type="ARBA" id="ARBA00006678"/>
    </source>
</evidence>
<evidence type="ECO:0000256" key="3">
    <source>
        <dbReference type="ARBA" id="ARBA00022552"/>
    </source>
</evidence>
<dbReference type="Gene3D" id="3.30.230.70">
    <property type="entry name" value="GHMP Kinase, N-terminal domain"/>
    <property type="match status" value="1"/>
</dbReference>
<dbReference type="GO" id="GO:0003723">
    <property type="term" value="F:RNA binding"/>
    <property type="evidence" value="ECO:0007669"/>
    <property type="project" value="TreeGrafter"/>
</dbReference>
<reference evidence="7 8" key="1">
    <citation type="journal article" date="2023" name="BMC Biol.">
        <title>The compact genome of the sponge Oopsacas minuta (Hexactinellida) is lacking key metazoan core genes.</title>
        <authorList>
            <person name="Santini S."/>
            <person name="Schenkelaars Q."/>
            <person name="Jourda C."/>
            <person name="Duchesne M."/>
            <person name="Belahbib H."/>
            <person name="Rocher C."/>
            <person name="Selva M."/>
            <person name="Riesgo A."/>
            <person name="Vervoort M."/>
            <person name="Leys S.P."/>
            <person name="Kodjabachian L."/>
            <person name="Le Bivic A."/>
            <person name="Borchiellini C."/>
            <person name="Claverie J.M."/>
            <person name="Renard E."/>
        </authorList>
    </citation>
    <scope>NUCLEOTIDE SEQUENCE [LARGE SCALE GENOMIC DNA]</scope>
    <source>
        <strain evidence="7">SPO-2</strain>
    </source>
</reference>
<dbReference type="GO" id="GO:0071028">
    <property type="term" value="P:nuclear mRNA surveillance"/>
    <property type="evidence" value="ECO:0007669"/>
    <property type="project" value="TreeGrafter"/>
</dbReference>
<dbReference type="PANTHER" id="PTHR11953:SF1">
    <property type="entry name" value="EXOSOME COMPLEX COMPONENT RRP46"/>
    <property type="match status" value="1"/>
</dbReference>
<evidence type="ECO:0000256" key="1">
    <source>
        <dbReference type="ARBA" id="ARBA00004123"/>
    </source>
</evidence>
<keyword evidence="3" id="KW-0698">rRNA processing</keyword>
<dbReference type="GO" id="GO:0016075">
    <property type="term" value="P:rRNA catabolic process"/>
    <property type="evidence" value="ECO:0007669"/>
    <property type="project" value="TreeGrafter"/>
</dbReference>
<dbReference type="InterPro" id="IPR027408">
    <property type="entry name" value="PNPase/RNase_PH_dom_sf"/>
</dbReference>
<gene>
    <name evidence="7" type="ORF">LOD99_4687</name>
</gene>
<dbReference type="GO" id="GO:0000176">
    <property type="term" value="C:nuclear exosome (RNase complex)"/>
    <property type="evidence" value="ECO:0007669"/>
    <property type="project" value="TreeGrafter"/>
</dbReference>
<dbReference type="GO" id="GO:0005730">
    <property type="term" value="C:nucleolus"/>
    <property type="evidence" value="ECO:0007669"/>
    <property type="project" value="TreeGrafter"/>
</dbReference>
<dbReference type="InterPro" id="IPR020568">
    <property type="entry name" value="Ribosomal_Su5_D2-typ_SF"/>
</dbReference>
<evidence type="ECO:0000259" key="6">
    <source>
        <dbReference type="Pfam" id="PF01138"/>
    </source>
</evidence>
<comment type="caution">
    <text evidence="7">The sequence shown here is derived from an EMBL/GenBank/DDBJ whole genome shotgun (WGS) entry which is preliminary data.</text>
</comment>
<dbReference type="SUPFAM" id="SSF55666">
    <property type="entry name" value="Ribonuclease PH domain 2-like"/>
    <property type="match status" value="1"/>
</dbReference>
<sequence length="219" mass="24325">MIREELKEVDLGLLSKSDGSSRLYFRSSLVTVSVQGPAESRQQIDLANEAILSVHFCPRKVQPSSPTENVCVASIKKILESVIARSLFPRAIICIAIHEGVAGSCFLSTIFNACFLALLDAGIAMLHSFVALTIAIPNEISSNKDPIISPNKEQEFEAESVFVFVIEMPTKRELFCHAWGNFSPQHYQQCLQLALGEADKILLFYRGEYSKKLANLKFN</sequence>
<evidence type="ECO:0000256" key="4">
    <source>
        <dbReference type="ARBA" id="ARBA00022835"/>
    </source>
</evidence>
<keyword evidence="4" id="KW-0271">Exosome</keyword>
<comment type="subcellular location">
    <subcellularLocation>
        <location evidence="1">Nucleus</location>
    </subcellularLocation>
</comment>
<protein>
    <submittedName>
        <fullName evidence="7">Exosome complex component RRP46</fullName>
    </submittedName>
</protein>
<dbReference type="GO" id="GO:0071051">
    <property type="term" value="P:poly(A)-dependent snoRNA 3'-end processing"/>
    <property type="evidence" value="ECO:0007669"/>
    <property type="project" value="TreeGrafter"/>
</dbReference>
<dbReference type="InterPro" id="IPR001247">
    <property type="entry name" value="ExoRNase_PH_dom1"/>
</dbReference>
<dbReference type="GO" id="GO:0000177">
    <property type="term" value="C:cytoplasmic exosome (RNase complex)"/>
    <property type="evidence" value="ECO:0007669"/>
    <property type="project" value="TreeGrafter"/>
</dbReference>
<evidence type="ECO:0000313" key="8">
    <source>
        <dbReference type="Proteomes" id="UP001165289"/>
    </source>
</evidence>
<dbReference type="PANTHER" id="PTHR11953">
    <property type="entry name" value="EXOSOME COMPLEX COMPONENT"/>
    <property type="match status" value="1"/>
</dbReference>
<dbReference type="SUPFAM" id="SSF54211">
    <property type="entry name" value="Ribosomal protein S5 domain 2-like"/>
    <property type="match status" value="1"/>
</dbReference>
<dbReference type="InterPro" id="IPR050080">
    <property type="entry name" value="RNase_PH"/>
</dbReference>
<dbReference type="Pfam" id="PF01138">
    <property type="entry name" value="RNase_PH"/>
    <property type="match status" value="1"/>
</dbReference>
<dbReference type="InterPro" id="IPR036345">
    <property type="entry name" value="ExoRNase_PH_dom2_sf"/>
</dbReference>
<dbReference type="GO" id="GO:0034475">
    <property type="term" value="P:U4 snRNA 3'-end processing"/>
    <property type="evidence" value="ECO:0007669"/>
    <property type="project" value="TreeGrafter"/>
</dbReference>
<feature type="domain" description="Exoribonuclease phosphorolytic" evidence="6">
    <location>
        <begin position="9"/>
        <end position="123"/>
    </location>
</feature>
<keyword evidence="8" id="KW-1185">Reference proteome</keyword>
<dbReference type="AlphaFoldDB" id="A0AAV7JTA3"/>
<comment type="similarity">
    <text evidence="2">Belongs to the RNase PH family.</text>
</comment>
<dbReference type="GO" id="GO:0006364">
    <property type="term" value="P:rRNA processing"/>
    <property type="evidence" value="ECO:0007669"/>
    <property type="project" value="UniProtKB-KW"/>
</dbReference>
<name>A0AAV7JTA3_9METZ</name>
<proteinExistence type="inferred from homology"/>
<keyword evidence="5" id="KW-0539">Nucleus</keyword>
<evidence type="ECO:0000313" key="7">
    <source>
        <dbReference type="EMBL" id="KAI6652142.1"/>
    </source>
</evidence>
<dbReference type="EMBL" id="JAKMXF010000300">
    <property type="protein sequence ID" value="KAI6652142.1"/>
    <property type="molecule type" value="Genomic_DNA"/>
</dbReference>
<evidence type="ECO:0000256" key="5">
    <source>
        <dbReference type="ARBA" id="ARBA00023242"/>
    </source>
</evidence>